<dbReference type="InterPro" id="IPR023753">
    <property type="entry name" value="FAD/NAD-binding_dom"/>
</dbReference>
<evidence type="ECO:0000313" key="8">
    <source>
        <dbReference type="EMBL" id="MXY32914.1"/>
    </source>
</evidence>
<dbReference type="Gene3D" id="3.10.20.440">
    <property type="entry name" value="2Fe-2S iron-sulphur cluster binding domain, sarcosine oxidase, alpha subunit, N-terminal domain"/>
    <property type="match status" value="1"/>
</dbReference>
<dbReference type="InterPro" id="IPR006277">
    <property type="entry name" value="Sarcosine_oxidase_asu"/>
</dbReference>
<dbReference type="GO" id="GO:0046653">
    <property type="term" value="P:tetrahydrofolate metabolic process"/>
    <property type="evidence" value="ECO:0007669"/>
    <property type="project" value="InterPro"/>
</dbReference>
<dbReference type="SUPFAM" id="SSF101790">
    <property type="entry name" value="Aminomethyltransferase beta-barrel domain"/>
    <property type="match status" value="1"/>
</dbReference>
<sequence>MQVRRLPSGGRIDRDRPLAFRFNGKGYWGFSGDTLASALLANKVQLTARSFKYHRPRGIVGSGPEEPATLVELEGRHASANRAATTVRLEDGMAARSVNCWPSPGLDLGAVSQLFAGLIPAGFYYKTFKWPSWRLYEPAIRRAAGLAATPDAPPPEGHFEAVHAHADVLVVGAGPAGLMAALAAGRAGCRVFLADERAEAGGSLLDRRLEIAGGPALDWVAETVAGLASMPNVTHLQDATVWAYREHNFLMVNERSPANPSILERNWRVRAGQVILATGAIERGLVFPDNDRPGVMLASAAQAYVNRFAVKPGERAVVFANNDSAYGVAADLLASGIDVAAIADSRDVVPGHASDIAGDIPTMAGSVVTGVRGQRSVRGATVSRRDGRGASTIKCDLLLHSGGWNPAVHLFSQSRGSLRYDEALATFVPDAAAQACVSVGGAAGELSLASALRTGAEAGARAAGADMPALPAATEESCTITPLWHVDARGALGRAFLDIQNDVTVDDVHLALREGYDNVEHVKRYTTGGMGFDQGKTGNVNIIGTIALQKGVPLQDVGATTFRPPYTPVSFGAIGGTREESVVLPYRHTPVTRWNLDHGAFMYEAGARWRRPGYFPRGGETFQETVNRECRAVREGVGVYDGSPLGKFELIGRDVGRFLDHVYTNLMSTLRPGQCRYGLMLTEDGLILDDGVAMRLGEHRWLVSTSTAHADTVNGHMEELLQTQFPDWNVYVTTVTSQWNNATVCGPMAREVVAALGTDIDLSPEELPFMRFADGHVAGLPARVVRVSFTGELSFEINVAPRHMRGLWERIMETGAPFGIEPVGSEASHVLRVEKGFLSLGHEADGTVDAHDLGMGWIMSKKKADHVGKRSVELRRRSKAARRELVGLLPTDPNDQIPEGAPLTPGGERRPSEGLVTACVWSVVLNRWVALALLENGKSRHGETVRVRLKDATIAADVMEPVFYDPDGRKMRS</sequence>
<dbReference type="GO" id="GO:0008115">
    <property type="term" value="F:sarcosine oxidase activity"/>
    <property type="evidence" value="ECO:0007669"/>
    <property type="project" value="InterPro"/>
</dbReference>
<dbReference type="PANTHER" id="PTHR43757:SF2">
    <property type="entry name" value="AMINOMETHYLTRANSFERASE, MITOCHONDRIAL"/>
    <property type="match status" value="1"/>
</dbReference>
<dbReference type="SUPFAM" id="SSF103025">
    <property type="entry name" value="Folate-binding domain"/>
    <property type="match status" value="1"/>
</dbReference>
<dbReference type="Gene3D" id="3.30.1360.120">
    <property type="entry name" value="Probable tRNA modification gtpase trme, domain 1"/>
    <property type="match status" value="1"/>
</dbReference>
<dbReference type="PRINTS" id="PR00368">
    <property type="entry name" value="FADPNR"/>
</dbReference>
<dbReference type="InterPro" id="IPR006222">
    <property type="entry name" value="GCVT_N"/>
</dbReference>
<feature type="domain" description="Aminomethyltransferase C-terminal" evidence="6">
    <location>
        <begin position="883"/>
        <end position="965"/>
    </location>
</feature>
<dbReference type="Pfam" id="PF08669">
    <property type="entry name" value="GCV_T_C"/>
    <property type="match status" value="1"/>
</dbReference>
<dbReference type="Pfam" id="PF17806">
    <property type="entry name" value="SO_alpha_A3"/>
    <property type="match status" value="1"/>
</dbReference>
<dbReference type="PANTHER" id="PTHR43757">
    <property type="entry name" value="AMINOMETHYLTRANSFERASE"/>
    <property type="match status" value="1"/>
</dbReference>
<dbReference type="AlphaFoldDB" id="A0A6B0XW55"/>
<dbReference type="InterPro" id="IPR029043">
    <property type="entry name" value="GcvT/YgfZ_C"/>
</dbReference>
<evidence type="ECO:0000259" key="5">
    <source>
        <dbReference type="Pfam" id="PF07992"/>
    </source>
</evidence>
<dbReference type="InterPro" id="IPR042204">
    <property type="entry name" value="2Fe-2S-bd_N"/>
</dbReference>
<keyword evidence="2" id="KW-0560">Oxidoreductase</keyword>
<comment type="caution">
    <text evidence="8">The sequence shown here is derived from an EMBL/GenBank/DDBJ whole genome shotgun (WGS) entry which is preliminary data.</text>
</comment>
<dbReference type="Pfam" id="PF07992">
    <property type="entry name" value="Pyr_redox_2"/>
    <property type="match status" value="1"/>
</dbReference>
<dbReference type="SUPFAM" id="SSF51905">
    <property type="entry name" value="FAD/NAD(P)-binding domain"/>
    <property type="match status" value="1"/>
</dbReference>
<comment type="similarity">
    <text evidence="1">Belongs to the GcvT family.</text>
</comment>
<evidence type="ECO:0000259" key="6">
    <source>
        <dbReference type="Pfam" id="PF08669"/>
    </source>
</evidence>
<dbReference type="InterPro" id="IPR036188">
    <property type="entry name" value="FAD/NAD-bd_sf"/>
</dbReference>
<reference evidence="8" key="1">
    <citation type="submission" date="2019-09" db="EMBL/GenBank/DDBJ databases">
        <title>Characterisation of the sponge microbiome using genome-centric metagenomics.</title>
        <authorList>
            <person name="Engelberts J.P."/>
            <person name="Robbins S.J."/>
            <person name="De Goeij J.M."/>
            <person name="Aranda M."/>
            <person name="Bell S.C."/>
            <person name="Webster N.S."/>
        </authorList>
    </citation>
    <scope>NUCLEOTIDE SEQUENCE</scope>
    <source>
        <strain evidence="8">SB0664_bin_43</strain>
    </source>
</reference>
<dbReference type="EMBL" id="VXRY01000088">
    <property type="protein sequence ID" value="MXY32914.1"/>
    <property type="molecule type" value="Genomic_DNA"/>
</dbReference>
<feature type="domain" description="FAD/NAD(P)-binding" evidence="5">
    <location>
        <begin position="167"/>
        <end position="429"/>
    </location>
</feature>
<dbReference type="InterPro" id="IPR013977">
    <property type="entry name" value="GcvT_C"/>
</dbReference>
<dbReference type="InterPro" id="IPR028896">
    <property type="entry name" value="GcvT/YgfZ/DmdA"/>
</dbReference>
<dbReference type="Pfam" id="PF01571">
    <property type="entry name" value="GCV_T"/>
    <property type="match status" value="1"/>
</dbReference>
<dbReference type="PRINTS" id="PR00469">
    <property type="entry name" value="PNDRDTASEII"/>
</dbReference>
<gene>
    <name evidence="8" type="ORF">F4Y60_02255</name>
</gene>
<dbReference type="Gene3D" id="1.10.10.1100">
    <property type="entry name" value="BFD-like [2Fe-2S]-binding domain"/>
    <property type="match status" value="1"/>
</dbReference>
<dbReference type="InterPro" id="IPR041854">
    <property type="entry name" value="BFD-like_2Fe2S-bd_dom_sf"/>
</dbReference>
<dbReference type="Gene3D" id="3.50.50.60">
    <property type="entry name" value="FAD/NAD(P)-binding domain"/>
    <property type="match status" value="1"/>
</dbReference>
<feature type="region of interest" description="Disordered" evidence="3">
    <location>
        <begin position="889"/>
        <end position="911"/>
    </location>
</feature>
<protein>
    <submittedName>
        <fullName evidence="8">Sarcosine oxidase subunit alpha family protein</fullName>
    </submittedName>
</protein>
<feature type="domain" description="SoxA A3" evidence="7">
    <location>
        <begin position="493"/>
        <end position="576"/>
    </location>
</feature>
<proteinExistence type="inferred from homology"/>
<evidence type="ECO:0000256" key="2">
    <source>
        <dbReference type="ARBA" id="ARBA00023002"/>
    </source>
</evidence>
<dbReference type="Pfam" id="PF13510">
    <property type="entry name" value="Fer2_4"/>
    <property type="match status" value="1"/>
</dbReference>
<organism evidence="8">
    <name type="scientific">Boseongicola sp. SB0664_bin_43</name>
    <dbReference type="NCBI Taxonomy" id="2604844"/>
    <lineage>
        <taxon>Bacteria</taxon>
        <taxon>Pseudomonadati</taxon>
        <taxon>Pseudomonadota</taxon>
        <taxon>Alphaproteobacteria</taxon>
        <taxon>Rhodobacterales</taxon>
        <taxon>Paracoccaceae</taxon>
        <taxon>Boseongicola</taxon>
    </lineage>
</organism>
<evidence type="ECO:0000259" key="7">
    <source>
        <dbReference type="Pfam" id="PF17806"/>
    </source>
</evidence>
<name>A0A6B0XW55_9RHOB</name>
<evidence type="ECO:0000256" key="3">
    <source>
        <dbReference type="SAM" id="MobiDB-lite"/>
    </source>
</evidence>
<dbReference type="InterPro" id="IPR041117">
    <property type="entry name" value="SoxA_A3"/>
</dbReference>
<feature type="domain" description="GCVT N-terminal" evidence="4">
    <location>
        <begin position="592"/>
        <end position="863"/>
    </location>
</feature>
<dbReference type="GO" id="GO:0005829">
    <property type="term" value="C:cytosol"/>
    <property type="evidence" value="ECO:0007669"/>
    <property type="project" value="TreeGrafter"/>
</dbReference>
<evidence type="ECO:0000259" key="4">
    <source>
        <dbReference type="Pfam" id="PF01571"/>
    </source>
</evidence>
<dbReference type="InterPro" id="IPR027266">
    <property type="entry name" value="TrmE/GcvT-like"/>
</dbReference>
<accession>A0A6B0XW55</accession>
<dbReference type="NCBIfam" id="TIGR01372">
    <property type="entry name" value="soxA"/>
    <property type="match status" value="1"/>
</dbReference>
<evidence type="ECO:0000256" key="1">
    <source>
        <dbReference type="ARBA" id="ARBA00008609"/>
    </source>
</evidence>